<keyword evidence="3" id="KW-1185">Reference proteome</keyword>
<feature type="domain" description="DUF8098" evidence="1">
    <location>
        <begin position="114"/>
        <end position="332"/>
    </location>
</feature>
<dbReference type="Proteomes" id="UP000451471">
    <property type="component" value="Unassembled WGS sequence"/>
</dbReference>
<dbReference type="Pfam" id="PF26400">
    <property type="entry name" value="DUF8098"/>
    <property type="match status" value="1"/>
</dbReference>
<dbReference type="OrthoDB" id="231744at2157"/>
<dbReference type="RefSeq" id="WP_158206323.1">
    <property type="nucleotide sequence ID" value="NZ_WSZK01000038.1"/>
</dbReference>
<comment type="caution">
    <text evidence="2">The sequence shown here is derived from an EMBL/GenBank/DDBJ whole genome shotgun (WGS) entry which is preliminary data.</text>
</comment>
<dbReference type="InterPro" id="IPR058411">
    <property type="entry name" value="DUF8098"/>
</dbReference>
<proteinExistence type="predicted"/>
<sequence>MNYHTTSKMSFSYFECASEPGINTVRDMHDGLELALGEEEVSFEDTVQDDDRVIGVDPGLLWVNKAVYRATREMPNNSELPVLYTWFRYGPSVPIPAFLTSNITPKTLGRYARDEYESREHSMFSPYEFMHFFRNLIRQDSYFSSEISLTEFLLDLYHSDAPTAFRSLYELNVKTQQLLADLKSITEATPMTDERVNQYWENFEEVHNRFRSALYRAERISEAAADHVLSFMHLVKMVLEWLKGQDFLDPSSVAPINRLWSTYQANVWTWPAHWMSYETNDGEKPAGEAFRTYTRDSIDVKKNTWEEELRNFRDQLRQQEIIGAEATNNTVDLNGDAVTQIDAAILDTTGQISTE</sequence>
<evidence type="ECO:0000313" key="2">
    <source>
        <dbReference type="EMBL" id="MWG36673.1"/>
    </source>
</evidence>
<reference evidence="2 3" key="1">
    <citation type="submission" date="2019-12" db="EMBL/GenBank/DDBJ databases">
        <title>Halocatena pleomorpha gen. nov. sp. nov., an extremely halophilic archaeon of family Halobacteriaceae isolated from saltpan soil.</title>
        <authorList>
            <person name="Pal Y."/>
            <person name="Verma A."/>
            <person name="Krishnamurthi S."/>
            <person name="Kumar P."/>
        </authorList>
    </citation>
    <scope>NUCLEOTIDE SEQUENCE [LARGE SCALE GENOMIC DNA]</scope>
    <source>
        <strain evidence="2 3">JCM 16495</strain>
    </source>
</reference>
<evidence type="ECO:0000259" key="1">
    <source>
        <dbReference type="Pfam" id="PF26400"/>
    </source>
</evidence>
<dbReference type="EMBL" id="WSZK01000038">
    <property type="protein sequence ID" value="MWG36673.1"/>
    <property type="molecule type" value="Genomic_DNA"/>
</dbReference>
<organism evidence="2 3">
    <name type="scientific">Halomarina oriensis</name>
    <dbReference type="NCBI Taxonomy" id="671145"/>
    <lineage>
        <taxon>Archaea</taxon>
        <taxon>Methanobacteriati</taxon>
        <taxon>Methanobacteriota</taxon>
        <taxon>Stenosarchaea group</taxon>
        <taxon>Halobacteria</taxon>
        <taxon>Halobacteriales</taxon>
        <taxon>Natronomonadaceae</taxon>
        <taxon>Halomarina</taxon>
    </lineage>
</organism>
<evidence type="ECO:0000313" key="3">
    <source>
        <dbReference type="Proteomes" id="UP000451471"/>
    </source>
</evidence>
<accession>A0A6B0GVR3</accession>
<protein>
    <recommendedName>
        <fullName evidence="1">DUF8098 domain-containing protein</fullName>
    </recommendedName>
</protein>
<name>A0A6B0GVR3_9EURY</name>
<gene>
    <name evidence="2" type="ORF">GQS65_19650</name>
</gene>
<dbReference type="AlphaFoldDB" id="A0A6B0GVR3"/>